<keyword evidence="7" id="KW-1185">Reference proteome</keyword>
<dbReference type="InterPro" id="IPR005471">
    <property type="entry name" value="Tscrpt_reg_IclR_N"/>
</dbReference>
<evidence type="ECO:0000313" key="6">
    <source>
        <dbReference type="EMBL" id="SDO96907.1"/>
    </source>
</evidence>
<evidence type="ECO:0000256" key="2">
    <source>
        <dbReference type="ARBA" id="ARBA00023125"/>
    </source>
</evidence>
<feature type="domain" description="HTH iclR-type" evidence="4">
    <location>
        <begin position="10"/>
        <end position="70"/>
    </location>
</feature>
<dbReference type="AlphaFoldDB" id="A0A1H0NVX7"/>
<dbReference type="InterPro" id="IPR036388">
    <property type="entry name" value="WH-like_DNA-bd_sf"/>
</dbReference>
<dbReference type="InterPro" id="IPR036390">
    <property type="entry name" value="WH_DNA-bd_sf"/>
</dbReference>
<keyword evidence="3" id="KW-0804">Transcription</keyword>
<evidence type="ECO:0000259" key="5">
    <source>
        <dbReference type="PROSITE" id="PS51078"/>
    </source>
</evidence>
<evidence type="ECO:0000259" key="4">
    <source>
        <dbReference type="PROSITE" id="PS51077"/>
    </source>
</evidence>
<dbReference type="Pfam" id="PF09339">
    <property type="entry name" value="HTH_IclR"/>
    <property type="match status" value="1"/>
</dbReference>
<dbReference type="InterPro" id="IPR050707">
    <property type="entry name" value="HTH_MetabolicPath_Reg"/>
</dbReference>
<dbReference type="SMART" id="SM00346">
    <property type="entry name" value="HTH_ICLR"/>
    <property type="match status" value="1"/>
</dbReference>
<evidence type="ECO:0000256" key="3">
    <source>
        <dbReference type="ARBA" id="ARBA00023163"/>
    </source>
</evidence>
<accession>A0A1H0NVX7</accession>
<keyword evidence="2 6" id="KW-0238">DNA-binding</keyword>
<gene>
    <name evidence="6" type="ORF">SAMN04515671_2515</name>
</gene>
<protein>
    <submittedName>
        <fullName evidence="6">DNA-binding transcriptional regulator, IclR family</fullName>
    </submittedName>
</protein>
<proteinExistence type="predicted"/>
<dbReference type="InterPro" id="IPR014757">
    <property type="entry name" value="Tscrpt_reg_IclR_C"/>
</dbReference>
<dbReference type="Gene3D" id="3.30.450.40">
    <property type="match status" value="2"/>
</dbReference>
<evidence type="ECO:0000256" key="1">
    <source>
        <dbReference type="ARBA" id="ARBA00023015"/>
    </source>
</evidence>
<dbReference type="EMBL" id="LT629710">
    <property type="protein sequence ID" value="SDO96907.1"/>
    <property type="molecule type" value="Genomic_DNA"/>
</dbReference>
<dbReference type="GO" id="GO:0045892">
    <property type="term" value="P:negative regulation of DNA-templated transcription"/>
    <property type="evidence" value="ECO:0007669"/>
    <property type="project" value="TreeGrafter"/>
</dbReference>
<dbReference type="InterPro" id="IPR029016">
    <property type="entry name" value="GAF-like_dom_sf"/>
</dbReference>
<name>A0A1H0NVX7_9ACTN</name>
<evidence type="ECO:0000313" key="7">
    <source>
        <dbReference type="Proteomes" id="UP000198741"/>
    </source>
</evidence>
<dbReference type="PROSITE" id="PS51078">
    <property type="entry name" value="ICLR_ED"/>
    <property type="match status" value="1"/>
</dbReference>
<reference evidence="6 7" key="1">
    <citation type="submission" date="2016-10" db="EMBL/GenBank/DDBJ databases">
        <authorList>
            <person name="de Groot N.N."/>
        </authorList>
    </citation>
    <scope>NUCLEOTIDE SEQUENCE [LARGE SCALE GENOMIC DNA]</scope>
    <source>
        <strain evidence="7">P4-7,KCTC 19426,CECT 7604</strain>
    </source>
</reference>
<dbReference type="OrthoDB" id="7274111at2"/>
<dbReference type="Proteomes" id="UP000198741">
    <property type="component" value="Chromosome I"/>
</dbReference>
<dbReference type="SUPFAM" id="SSF46785">
    <property type="entry name" value="Winged helix' DNA-binding domain"/>
    <property type="match status" value="1"/>
</dbReference>
<dbReference type="SUPFAM" id="SSF55781">
    <property type="entry name" value="GAF domain-like"/>
    <property type="match status" value="1"/>
</dbReference>
<dbReference type="PROSITE" id="PS51077">
    <property type="entry name" value="HTH_ICLR"/>
    <property type="match status" value="1"/>
</dbReference>
<feature type="domain" description="IclR-ED" evidence="5">
    <location>
        <begin position="71"/>
        <end position="238"/>
    </location>
</feature>
<dbReference type="GO" id="GO:0003700">
    <property type="term" value="F:DNA-binding transcription factor activity"/>
    <property type="evidence" value="ECO:0007669"/>
    <property type="project" value="TreeGrafter"/>
</dbReference>
<keyword evidence="1" id="KW-0805">Transcription regulation</keyword>
<dbReference type="PANTHER" id="PTHR30136:SF24">
    <property type="entry name" value="HTH-TYPE TRANSCRIPTIONAL REPRESSOR ALLR"/>
    <property type="match status" value="1"/>
</dbReference>
<organism evidence="6 7">
    <name type="scientific">Nakamurella panacisegetis</name>
    <dbReference type="NCBI Taxonomy" id="1090615"/>
    <lineage>
        <taxon>Bacteria</taxon>
        <taxon>Bacillati</taxon>
        <taxon>Actinomycetota</taxon>
        <taxon>Actinomycetes</taxon>
        <taxon>Nakamurellales</taxon>
        <taxon>Nakamurellaceae</taxon>
        <taxon>Nakamurella</taxon>
    </lineage>
</organism>
<dbReference type="Gene3D" id="1.10.10.10">
    <property type="entry name" value="Winged helix-like DNA-binding domain superfamily/Winged helix DNA-binding domain"/>
    <property type="match status" value="1"/>
</dbReference>
<sequence>MLASGPSSSTRAVERAMDLLAEVCDQGEIGLAECARRAGLAPSTALRLLRTLETSNLVSRDERGLFRAGPRLIQLGAAALSRQALVVAAEPALQRIVGACSESTYLCLPGPTDTAVYAGMVEGLHSVRHTSWIGRSIPLRGTAAGAAFRGEVPPSGHVVMRSAVEPDVTAIAAPVCRPAPPGGRAAAVAVISVVGPTYRIDDEQAARIGAAVSAEARLLGEQFAVPTRPGRLVIAETG</sequence>
<dbReference type="STRING" id="1090615.SAMN04515671_2515"/>
<dbReference type="PANTHER" id="PTHR30136">
    <property type="entry name" value="HELIX-TURN-HELIX TRANSCRIPTIONAL REGULATOR, ICLR FAMILY"/>
    <property type="match status" value="1"/>
</dbReference>
<dbReference type="GO" id="GO:0003677">
    <property type="term" value="F:DNA binding"/>
    <property type="evidence" value="ECO:0007669"/>
    <property type="project" value="UniProtKB-KW"/>
</dbReference>